<proteinExistence type="predicted"/>
<comment type="caution">
    <text evidence="1">The sequence shown here is derived from an EMBL/GenBank/DDBJ whole genome shotgun (WGS) entry which is preliminary data.</text>
</comment>
<protein>
    <submittedName>
        <fullName evidence="1">Uncharacterized protein</fullName>
    </submittedName>
</protein>
<dbReference type="EMBL" id="BLXT01007472">
    <property type="protein sequence ID" value="GFO39217.1"/>
    <property type="molecule type" value="Genomic_DNA"/>
</dbReference>
<dbReference type="AlphaFoldDB" id="A0AAV4D4Y5"/>
<keyword evidence="2" id="KW-1185">Reference proteome</keyword>
<accession>A0AAV4D4Y5</accession>
<dbReference type="Proteomes" id="UP000735302">
    <property type="component" value="Unassembled WGS sequence"/>
</dbReference>
<name>A0AAV4D4Y5_9GAST</name>
<organism evidence="1 2">
    <name type="scientific">Plakobranchus ocellatus</name>
    <dbReference type="NCBI Taxonomy" id="259542"/>
    <lineage>
        <taxon>Eukaryota</taxon>
        <taxon>Metazoa</taxon>
        <taxon>Spiralia</taxon>
        <taxon>Lophotrochozoa</taxon>
        <taxon>Mollusca</taxon>
        <taxon>Gastropoda</taxon>
        <taxon>Heterobranchia</taxon>
        <taxon>Euthyneura</taxon>
        <taxon>Panpulmonata</taxon>
        <taxon>Sacoglossa</taxon>
        <taxon>Placobranchoidea</taxon>
        <taxon>Plakobranchidae</taxon>
        <taxon>Plakobranchus</taxon>
    </lineage>
</organism>
<evidence type="ECO:0000313" key="2">
    <source>
        <dbReference type="Proteomes" id="UP000735302"/>
    </source>
</evidence>
<gene>
    <name evidence="1" type="ORF">PoB_006572200</name>
</gene>
<sequence length="66" mass="7490">MPLGVHTLPYSLRASRDNNLPTNMLQSQMTQRNKGRKCLDIIDIRNTIVELRSFPKARSLSAHING</sequence>
<reference evidence="1 2" key="1">
    <citation type="journal article" date="2021" name="Elife">
        <title>Chloroplast acquisition without the gene transfer in kleptoplastic sea slugs, Plakobranchus ocellatus.</title>
        <authorList>
            <person name="Maeda T."/>
            <person name="Takahashi S."/>
            <person name="Yoshida T."/>
            <person name="Shimamura S."/>
            <person name="Takaki Y."/>
            <person name="Nagai Y."/>
            <person name="Toyoda A."/>
            <person name="Suzuki Y."/>
            <person name="Arimoto A."/>
            <person name="Ishii H."/>
            <person name="Satoh N."/>
            <person name="Nishiyama T."/>
            <person name="Hasebe M."/>
            <person name="Maruyama T."/>
            <person name="Minagawa J."/>
            <person name="Obokata J."/>
            <person name="Shigenobu S."/>
        </authorList>
    </citation>
    <scope>NUCLEOTIDE SEQUENCE [LARGE SCALE GENOMIC DNA]</scope>
</reference>
<evidence type="ECO:0000313" key="1">
    <source>
        <dbReference type="EMBL" id="GFO39217.1"/>
    </source>
</evidence>